<comment type="catalytic activity">
    <reaction evidence="7">
        <text>cutin + H2O = cutin monomers.</text>
        <dbReference type="EC" id="3.1.1.74"/>
    </reaction>
</comment>
<feature type="disulfide bond" evidence="9">
    <location>
        <begin position="45"/>
        <end position="122"/>
    </location>
</feature>
<keyword evidence="12" id="KW-1185">Reference proteome</keyword>
<dbReference type="AlphaFoldDB" id="A0AAD9M9P8"/>
<proteinExistence type="inferred from homology"/>
<accession>A0AAD9M9P8</accession>
<keyword evidence="5" id="KW-0378">Hydrolase</keyword>
<comment type="caution">
    <text evidence="11">The sequence shown here is derived from an EMBL/GenBank/DDBJ whole genome shotgun (WGS) entry which is preliminary data.</text>
</comment>
<comment type="similarity">
    <text evidence="1">Belongs to the cutinase family.</text>
</comment>
<feature type="disulfide bond" evidence="9">
    <location>
        <begin position="183"/>
        <end position="190"/>
    </location>
</feature>
<dbReference type="EC" id="3.1.1.74" evidence="2"/>
<evidence type="ECO:0000313" key="11">
    <source>
        <dbReference type="EMBL" id="KAK2067245.1"/>
    </source>
</evidence>
<evidence type="ECO:0000313" key="12">
    <source>
        <dbReference type="Proteomes" id="UP001217918"/>
    </source>
</evidence>
<organism evidence="11 12">
    <name type="scientific">Phyllachora maydis</name>
    <dbReference type="NCBI Taxonomy" id="1825666"/>
    <lineage>
        <taxon>Eukaryota</taxon>
        <taxon>Fungi</taxon>
        <taxon>Dikarya</taxon>
        <taxon>Ascomycota</taxon>
        <taxon>Pezizomycotina</taxon>
        <taxon>Sordariomycetes</taxon>
        <taxon>Sordariomycetidae</taxon>
        <taxon>Phyllachorales</taxon>
        <taxon>Phyllachoraceae</taxon>
        <taxon>Phyllachora</taxon>
    </lineage>
</organism>
<dbReference type="GO" id="GO:0050525">
    <property type="term" value="F:cutinase activity"/>
    <property type="evidence" value="ECO:0007669"/>
    <property type="project" value="UniProtKB-EC"/>
</dbReference>
<dbReference type="GO" id="GO:0005576">
    <property type="term" value="C:extracellular region"/>
    <property type="evidence" value="ECO:0007669"/>
    <property type="project" value="InterPro"/>
</dbReference>
<dbReference type="InterPro" id="IPR029058">
    <property type="entry name" value="AB_hydrolase_fold"/>
</dbReference>
<feature type="chain" id="PRO_5041996077" description="cutinase" evidence="10">
    <location>
        <begin position="18"/>
        <end position="247"/>
    </location>
</feature>
<dbReference type="PANTHER" id="PTHR48250:SF1">
    <property type="entry name" value="CUTINASE"/>
    <property type="match status" value="1"/>
</dbReference>
<evidence type="ECO:0000256" key="10">
    <source>
        <dbReference type="SAM" id="SignalP"/>
    </source>
</evidence>
<evidence type="ECO:0000256" key="9">
    <source>
        <dbReference type="PIRSR" id="PIRSR611150-2"/>
    </source>
</evidence>
<evidence type="ECO:0000256" key="4">
    <source>
        <dbReference type="ARBA" id="ARBA00022729"/>
    </source>
</evidence>
<evidence type="ECO:0000256" key="8">
    <source>
        <dbReference type="PIRSR" id="PIRSR611150-1"/>
    </source>
</evidence>
<dbReference type="PANTHER" id="PTHR48250">
    <property type="entry name" value="CUTINASE 2-RELATED"/>
    <property type="match status" value="1"/>
</dbReference>
<evidence type="ECO:0000256" key="7">
    <source>
        <dbReference type="ARBA" id="ARBA00034045"/>
    </source>
</evidence>
<reference evidence="11" key="1">
    <citation type="journal article" date="2023" name="Mol. Plant Microbe Interact.">
        <title>Elucidating the Obligate Nature and Biological Capacity of an Invasive Fungal Corn Pathogen.</title>
        <authorList>
            <person name="MacCready J.S."/>
            <person name="Roggenkamp E.M."/>
            <person name="Gdanetz K."/>
            <person name="Chilvers M.I."/>
        </authorList>
    </citation>
    <scope>NUCLEOTIDE SEQUENCE</scope>
    <source>
        <strain evidence="11">PM02</strain>
    </source>
</reference>
<gene>
    <name evidence="11" type="ORF">P8C59_001001</name>
</gene>
<dbReference type="Gene3D" id="3.40.50.1820">
    <property type="entry name" value="alpha/beta hydrolase"/>
    <property type="match status" value="1"/>
</dbReference>
<evidence type="ECO:0000256" key="3">
    <source>
        <dbReference type="ARBA" id="ARBA00022487"/>
    </source>
</evidence>
<dbReference type="EMBL" id="JAQQPM010000001">
    <property type="protein sequence ID" value="KAK2067245.1"/>
    <property type="molecule type" value="Genomic_DNA"/>
</dbReference>
<dbReference type="Proteomes" id="UP001217918">
    <property type="component" value="Unassembled WGS sequence"/>
</dbReference>
<feature type="active site" description="Proton donor/acceptor" evidence="8">
    <location>
        <position position="200"/>
    </location>
</feature>
<evidence type="ECO:0000256" key="2">
    <source>
        <dbReference type="ARBA" id="ARBA00013095"/>
    </source>
</evidence>
<dbReference type="SUPFAM" id="SSF53474">
    <property type="entry name" value="alpha/beta-Hydrolases"/>
    <property type="match status" value="1"/>
</dbReference>
<feature type="active site" description="Nucleophile" evidence="8">
    <location>
        <position position="135"/>
    </location>
</feature>
<evidence type="ECO:0000256" key="1">
    <source>
        <dbReference type="ARBA" id="ARBA00007534"/>
    </source>
</evidence>
<dbReference type="SMART" id="SM01110">
    <property type="entry name" value="Cutinase"/>
    <property type="match status" value="1"/>
</dbReference>
<feature type="active site" evidence="8">
    <location>
        <position position="187"/>
    </location>
</feature>
<keyword evidence="3" id="KW-0719">Serine esterase</keyword>
<dbReference type="InterPro" id="IPR000675">
    <property type="entry name" value="Cutinase/axe"/>
</dbReference>
<evidence type="ECO:0000256" key="6">
    <source>
        <dbReference type="ARBA" id="ARBA00023157"/>
    </source>
</evidence>
<name>A0AAD9M9P8_9PEZI</name>
<keyword evidence="6 9" id="KW-1015">Disulfide bond</keyword>
<evidence type="ECO:0000256" key="5">
    <source>
        <dbReference type="ARBA" id="ARBA00022801"/>
    </source>
</evidence>
<keyword evidence="4 10" id="KW-0732">Signal</keyword>
<dbReference type="Pfam" id="PF01083">
    <property type="entry name" value="Cutinase"/>
    <property type="match status" value="1"/>
</dbReference>
<dbReference type="GO" id="GO:0016052">
    <property type="term" value="P:carbohydrate catabolic process"/>
    <property type="evidence" value="ECO:0007669"/>
    <property type="project" value="TreeGrafter"/>
</dbReference>
<feature type="signal peptide" evidence="10">
    <location>
        <begin position="1"/>
        <end position="17"/>
    </location>
</feature>
<protein>
    <recommendedName>
        <fullName evidence="2">cutinase</fullName>
        <ecNumber evidence="2">3.1.1.74</ecNumber>
    </recommendedName>
</protein>
<sequence length="247" mass="25058">MLTTSLLLGLLATPALSMATLAPGRLAARQNLGSDTQNQFSSGGCKPMVIVFARGTTESGNVGTIVGPPVFQAVAAKVPGGAAKMAVQGVEYAADIPGFLAGGDKTGSKNMADLVAKATAQCADSGSQIVMMGYSQGCQLVHNAAKSLPAATMAKVGAAVCFGDPNNGTAVQGVPAAKTLIVCHDNDNICQHGSQIRQAHLTYGKLNAADAADFLNKIMTAGASSAATVWRGVDRRGGKWAWLGPIT</sequence>
<dbReference type="InterPro" id="IPR011150">
    <property type="entry name" value="Cutinase_monf"/>
</dbReference>